<evidence type="ECO:0000313" key="17">
    <source>
        <dbReference type="Proteomes" id="UP001634394"/>
    </source>
</evidence>
<dbReference type="Gene3D" id="4.10.1000.10">
    <property type="entry name" value="Zinc finger, CCCH-type"/>
    <property type="match status" value="1"/>
</dbReference>
<dbReference type="PROSITE" id="PS50103">
    <property type="entry name" value="ZF_C3H1"/>
    <property type="match status" value="2"/>
</dbReference>
<comment type="subcellular location">
    <subcellularLocation>
        <location evidence="2">Cytoplasm</location>
    </subcellularLocation>
    <subcellularLocation>
        <location evidence="1">Nucleus</location>
    </subcellularLocation>
</comment>
<evidence type="ECO:0000256" key="6">
    <source>
        <dbReference type="ARBA" id="ARBA00022737"/>
    </source>
</evidence>
<feature type="zinc finger region" description="C3H1-type" evidence="11">
    <location>
        <begin position="210"/>
        <end position="232"/>
    </location>
</feature>
<dbReference type="CDD" id="cd01439">
    <property type="entry name" value="TCCD_inducible_PARP_like"/>
    <property type="match status" value="1"/>
</dbReference>
<protein>
    <submittedName>
        <fullName evidence="16">Uncharacterized protein</fullName>
    </submittedName>
</protein>
<evidence type="ECO:0000256" key="8">
    <source>
        <dbReference type="ARBA" id="ARBA00022833"/>
    </source>
</evidence>
<name>A0ABD3VP65_SINWO</name>
<dbReference type="Gene3D" id="3.30.720.50">
    <property type="match status" value="1"/>
</dbReference>
<dbReference type="GO" id="GO:0008270">
    <property type="term" value="F:zinc ion binding"/>
    <property type="evidence" value="ECO:0007669"/>
    <property type="project" value="UniProtKB-KW"/>
</dbReference>
<keyword evidence="6" id="KW-0677">Repeat</keyword>
<dbReference type="InterPro" id="IPR012317">
    <property type="entry name" value="Poly(ADP-ribose)pol_cat_dom"/>
</dbReference>
<dbReference type="InterPro" id="IPR004170">
    <property type="entry name" value="WWE_dom"/>
</dbReference>
<feature type="region of interest" description="Disordered" evidence="12">
    <location>
        <begin position="265"/>
        <end position="290"/>
    </location>
</feature>
<evidence type="ECO:0000256" key="5">
    <source>
        <dbReference type="ARBA" id="ARBA00022723"/>
    </source>
</evidence>
<evidence type="ECO:0000313" key="16">
    <source>
        <dbReference type="EMBL" id="KAL3862312.1"/>
    </source>
</evidence>
<dbReference type="InterPro" id="IPR000571">
    <property type="entry name" value="Znf_CCCH"/>
</dbReference>
<feature type="domain" description="C3H1-type" evidence="13">
    <location>
        <begin position="210"/>
        <end position="232"/>
    </location>
</feature>
<keyword evidence="3" id="KW-0963">Cytoplasm</keyword>
<dbReference type="Pfam" id="PF00644">
    <property type="entry name" value="PARP"/>
    <property type="match status" value="1"/>
</dbReference>
<keyword evidence="4" id="KW-0597">Phosphoprotein</keyword>
<keyword evidence="5 11" id="KW-0479">Metal-binding</keyword>
<dbReference type="EMBL" id="JBJQND010000011">
    <property type="protein sequence ID" value="KAL3862312.1"/>
    <property type="molecule type" value="Genomic_DNA"/>
</dbReference>
<dbReference type="SMART" id="SM00678">
    <property type="entry name" value="WWE"/>
    <property type="match status" value="1"/>
</dbReference>
<evidence type="ECO:0000256" key="2">
    <source>
        <dbReference type="ARBA" id="ARBA00004496"/>
    </source>
</evidence>
<accession>A0ABD3VP65</accession>
<feature type="zinc finger region" description="C3H1-type" evidence="11">
    <location>
        <begin position="126"/>
        <end position="147"/>
    </location>
</feature>
<reference evidence="16 17" key="1">
    <citation type="submission" date="2024-11" db="EMBL/GenBank/DDBJ databases">
        <title>Chromosome-level genome assembly of the freshwater bivalve Anodonta woodiana.</title>
        <authorList>
            <person name="Chen X."/>
        </authorList>
    </citation>
    <scope>NUCLEOTIDE SEQUENCE [LARGE SCALE GENOMIC DNA]</scope>
    <source>
        <strain evidence="16">MN2024</strain>
        <tissue evidence="16">Gills</tissue>
    </source>
</reference>
<dbReference type="AlphaFoldDB" id="A0ABD3VP65"/>
<dbReference type="PANTHER" id="PTHR45740:SF2">
    <property type="entry name" value="POLY [ADP-RIBOSE] POLYMERASE"/>
    <property type="match status" value="1"/>
</dbReference>
<dbReference type="InterPro" id="IPR018123">
    <property type="entry name" value="WWE-dom_subgr"/>
</dbReference>
<keyword evidence="17" id="KW-1185">Reference proteome</keyword>
<dbReference type="InterPro" id="IPR037197">
    <property type="entry name" value="WWE_dom_sf"/>
</dbReference>
<dbReference type="SUPFAM" id="SSF56399">
    <property type="entry name" value="ADP-ribosylation"/>
    <property type="match status" value="1"/>
</dbReference>
<evidence type="ECO:0000256" key="4">
    <source>
        <dbReference type="ARBA" id="ARBA00022553"/>
    </source>
</evidence>
<feature type="domain" description="WWE" evidence="14">
    <location>
        <begin position="407"/>
        <end position="493"/>
    </location>
</feature>
<dbReference type="Gene3D" id="1.20.120.1350">
    <property type="entry name" value="Pneumovirus matrix protein 2 (M2), zinc-binding domain"/>
    <property type="match status" value="1"/>
</dbReference>
<keyword evidence="7 11" id="KW-0863">Zinc-finger</keyword>
<evidence type="ECO:0000259" key="13">
    <source>
        <dbReference type="PROSITE" id="PS50103"/>
    </source>
</evidence>
<comment type="similarity">
    <text evidence="10">Belongs to the ARTD/PARP family.</text>
</comment>
<proteinExistence type="inferred from homology"/>
<dbReference type="InterPro" id="IPR057602">
    <property type="entry name" value="Zfn-CCCH_PARP12"/>
</dbReference>
<evidence type="ECO:0000259" key="15">
    <source>
        <dbReference type="PROSITE" id="PS51059"/>
    </source>
</evidence>
<dbReference type="PROSITE" id="PS50918">
    <property type="entry name" value="WWE"/>
    <property type="match status" value="1"/>
</dbReference>
<feature type="region of interest" description="Disordered" evidence="12">
    <location>
        <begin position="489"/>
        <end position="520"/>
    </location>
</feature>
<evidence type="ECO:0000256" key="10">
    <source>
        <dbReference type="ARBA" id="ARBA00024347"/>
    </source>
</evidence>
<keyword evidence="8 11" id="KW-0862">Zinc</keyword>
<evidence type="ECO:0000256" key="9">
    <source>
        <dbReference type="ARBA" id="ARBA00023242"/>
    </source>
</evidence>
<comment type="caution">
    <text evidence="16">The sequence shown here is derived from an EMBL/GenBank/DDBJ whole genome shotgun (WGS) entry which is preliminary data.</text>
</comment>
<dbReference type="Proteomes" id="UP001634394">
    <property type="component" value="Unassembled WGS sequence"/>
</dbReference>
<dbReference type="GO" id="GO:0005634">
    <property type="term" value="C:nucleus"/>
    <property type="evidence" value="ECO:0007669"/>
    <property type="project" value="UniProtKB-SubCell"/>
</dbReference>
<evidence type="ECO:0000256" key="12">
    <source>
        <dbReference type="SAM" id="MobiDB-lite"/>
    </source>
</evidence>
<feature type="domain" description="PARP catalytic" evidence="15">
    <location>
        <begin position="538"/>
        <end position="736"/>
    </location>
</feature>
<organism evidence="16 17">
    <name type="scientific">Sinanodonta woodiana</name>
    <name type="common">Chinese pond mussel</name>
    <name type="synonym">Anodonta woodiana</name>
    <dbReference type="NCBI Taxonomy" id="1069815"/>
    <lineage>
        <taxon>Eukaryota</taxon>
        <taxon>Metazoa</taxon>
        <taxon>Spiralia</taxon>
        <taxon>Lophotrochozoa</taxon>
        <taxon>Mollusca</taxon>
        <taxon>Bivalvia</taxon>
        <taxon>Autobranchia</taxon>
        <taxon>Heteroconchia</taxon>
        <taxon>Palaeoheterodonta</taxon>
        <taxon>Unionida</taxon>
        <taxon>Unionoidea</taxon>
        <taxon>Unionidae</taxon>
        <taxon>Unioninae</taxon>
        <taxon>Sinanodonta</taxon>
    </lineage>
</organism>
<dbReference type="SMART" id="SM00356">
    <property type="entry name" value="ZnF_C3H1"/>
    <property type="match status" value="3"/>
</dbReference>
<dbReference type="Gene3D" id="3.90.228.10">
    <property type="match status" value="1"/>
</dbReference>
<evidence type="ECO:0000259" key="14">
    <source>
        <dbReference type="PROSITE" id="PS50918"/>
    </source>
</evidence>
<dbReference type="Pfam" id="PF02825">
    <property type="entry name" value="WWE"/>
    <property type="match status" value="1"/>
</dbReference>
<feature type="domain" description="C3H1-type" evidence="13">
    <location>
        <begin position="126"/>
        <end position="147"/>
    </location>
</feature>
<feature type="compositionally biased region" description="Basic and acidic residues" evidence="12">
    <location>
        <begin position="270"/>
        <end position="281"/>
    </location>
</feature>
<keyword evidence="9" id="KW-0539">Nucleus</keyword>
<sequence>MAMATRNSDRHVPKPQVDMNYNEMIARHVLQILCRKQRTLLLKEIQEELKQLSYTGNSDYEFFAMLNELQLKRILTSYPDNFALVENSQRQIMVKPHVKLELCKIHCSKTGNCIGRPNIQCDGLHVCKFYILGSCKHKTCNYGHNLSTQHNVLVLEDHLLDHLKEAELRYLLNLAVNRSKTTAPQICKFYNVEKGCSNLKEGKRCPFLHLCKHYIIGDCRHKGSCKRNHDVFVSDVKSLLEQYKIDTTRTEKEIIAELREVLGSDEDDGRGETNEASDHRPKTAQSLASKRVNSASNLEHQLSVDSSQETNICLYNLRGQCWFKDICRNVHKSMPYQWQIKYQSNHEWVDLKEEANAAVELKYSIPANDDLICVDSKGQKLHFDFEKMEGVAADKRRLEIRRLSTVSFEAEKQPLATRWHWFWQDELGNWIEYGSKNIKGYQTIITSSEIEQKYLENSKGDMPISTPVEKYYLDFDLMRQHNLNTRTKRNVRRRSEYVSPQEVREANKKKEQGGQPVKGAHGTVMGLQCPVPETWSDHSGQDVIDIFKQVEVNKTTDQVEYQKVETLFFKTLSSEEVSITSIQRIENGELWTNFYMKMLKMKRKKPDIPELYLFHGTHSKYIDPICHQGFDFRLSGMATGTKFGKGSYFAKTAKYSDRYTEPGNRAMFLVRVLAGDYTAGNENYRRPPLKDPQNPHGDLYDSCVNDVIKPSIFVIFDNCQVYPEYVVKYSKNSALV</sequence>
<gene>
    <name evidence="16" type="ORF">ACJMK2_008290</name>
</gene>
<evidence type="ECO:0000256" key="11">
    <source>
        <dbReference type="PROSITE-ProRule" id="PRU00723"/>
    </source>
</evidence>
<dbReference type="Pfam" id="PF25261">
    <property type="entry name" value="zf-CCCH_PARP12"/>
    <property type="match status" value="1"/>
</dbReference>
<evidence type="ECO:0000256" key="1">
    <source>
        <dbReference type="ARBA" id="ARBA00004123"/>
    </source>
</evidence>
<dbReference type="PROSITE" id="PS51059">
    <property type="entry name" value="PARP_CATALYTIC"/>
    <property type="match status" value="1"/>
</dbReference>
<evidence type="ECO:0000256" key="3">
    <source>
        <dbReference type="ARBA" id="ARBA00022490"/>
    </source>
</evidence>
<evidence type="ECO:0000256" key="7">
    <source>
        <dbReference type="ARBA" id="ARBA00022771"/>
    </source>
</evidence>
<dbReference type="PANTHER" id="PTHR45740">
    <property type="entry name" value="POLY [ADP-RIBOSE] POLYMERASE"/>
    <property type="match status" value="1"/>
</dbReference>
<dbReference type="InterPro" id="IPR051712">
    <property type="entry name" value="ARTD-AVP"/>
</dbReference>
<dbReference type="SUPFAM" id="SSF117839">
    <property type="entry name" value="WWE domain"/>
    <property type="match status" value="1"/>
</dbReference>
<feature type="compositionally biased region" description="Basic and acidic residues" evidence="12">
    <location>
        <begin position="502"/>
        <end position="512"/>
    </location>
</feature>